<reference evidence="3 4" key="1">
    <citation type="journal article" date="2015" name="J. Biotechnol.">
        <title>Complete genome sequence of Paenibacillus beijingensis 7188(T) (=DSM 24997(T)), a novel rhizobacterium from jujube garden soil.</title>
        <authorList>
            <person name="Kwak Y."/>
            <person name="Shin J.H."/>
        </authorList>
    </citation>
    <scope>NUCLEOTIDE SEQUENCE [LARGE SCALE GENOMIC DNA]</scope>
    <source>
        <strain evidence="3 4">DSM 24997</strain>
    </source>
</reference>
<gene>
    <name evidence="3" type="ORF">VN24_23865</name>
</gene>
<dbReference type="HOGENOM" id="CLU_027853_9_0_9"/>
<organism evidence="3 4">
    <name type="scientific">Paenibacillus beijingensis</name>
    <dbReference type="NCBI Taxonomy" id="1126833"/>
    <lineage>
        <taxon>Bacteria</taxon>
        <taxon>Bacillati</taxon>
        <taxon>Bacillota</taxon>
        <taxon>Bacilli</taxon>
        <taxon>Bacillales</taxon>
        <taxon>Paenibacillaceae</taxon>
        <taxon>Paenibacillus</taxon>
    </lineage>
</organism>
<evidence type="ECO:0000259" key="2">
    <source>
        <dbReference type="Pfam" id="PF00296"/>
    </source>
</evidence>
<dbReference type="CDD" id="cd00347">
    <property type="entry name" value="Flavin_utilizing_monoxygenases"/>
    <property type="match status" value="1"/>
</dbReference>
<protein>
    <recommendedName>
        <fullName evidence="2">Luciferase-like domain-containing protein</fullName>
    </recommendedName>
</protein>
<evidence type="ECO:0000313" key="3">
    <source>
        <dbReference type="EMBL" id="AJY77030.1"/>
    </source>
</evidence>
<dbReference type="OrthoDB" id="9780518at2"/>
<dbReference type="STRING" id="1126833.VN24_23865"/>
<evidence type="ECO:0000313" key="4">
    <source>
        <dbReference type="Proteomes" id="UP000032633"/>
    </source>
</evidence>
<dbReference type="InterPro" id="IPR036661">
    <property type="entry name" value="Luciferase-like_sf"/>
</dbReference>
<name>A0A0D5NPC4_9BACL</name>
<comment type="similarity">
    <text evidence="1">To bacterial alkanal monooxygenase alpha and beta chains.</text>
</comment>
<dbReference type="InterPro" id="IPR019949">
    <property type="entry name" value="CmoO-like"/>
</dbReference>
<evidence type="ECO:0000256" key="1">
    <source>
        <dbReference type="ARBA" id="ARBA00007789"/>
    </source>
</evidence>
<dbReference type="EMBL" id="CP011058">
    <property type="protein sequence ID" value="AJY77030.1"/>
    <property type="molecule type" value="Genomic_DNA"/>
</dbReference>
<reference evidence="4" key="2">
    <citation type="submission" date="2015-03" db="EMBL/GenBank/DDBJ databases">
        <title>Genome sequence of Paenibacillus beijingensis strain DSM 24997T.</title>
        <authorList>
            <person name="Kwak Y."/>
            <person name="Shin J.-H."/>
        </authorList>
    </citation>
    <scope>NUCLEOTIDE SEQUENCE [LARGE SCALE GENOMIC DNA]</scope>
    <source>
        <strain evidence="4">DSM 24997</strain>
    </source>
</reference>
<dbReference type="RefSeq" id="WP_045672455.1">
    <property type="nucleotide sequence ID" value="NZ_CP011058.1"/>
</dbReference>
<sequence length="337" mass="37214">MLTLSVLDQSPVPEGKTASEALAYTTKLAQETEKLGFRRFWVSEHHASNALAGSSPEVLIAHLAANTKHIRIGSGGVMLPHYSAYKVAENFRLLEALHPGRIDLGLGRAPGGMPLSTRALQEGKTRSVDRYPDQISDLTDYLHGTPGGHHPFAGLKASPVVDTAPQLWLLGSSGDSAVIAALQGASFAFAHFINPYGGEEAMKYYKEHFRSSVWNEHPNGIVAAFVICAETDEEAVRLSRSFDLSFHLLERGKEWPGFPSVQSAEAYSFNEFDMERIRHNRQRLIVGSPETVKRKLLALQDAYETDELMIVTLAHDFEARLNSYRLLAEAFQLEPTA</sequence>
<dbReference type="PATRIC" id="fig|1126833.4.peg.5247"/>
<dbReference type="GO" id="GO:0016705">
    <property type="term" value="F:oxidoreductase activity, acting on paired donors, with incorporation or reduction of molecular oxygen"/>
    <property type="evidence" value="ECO:0007669"/>
    <property type="project" value="InterPro"/>
</dbReference>
<dbReference type="PANTHER" id="PTHR30137">
    <property type="entry name" value="LUCIFERASE-LIKE MONOOXYGENASE"/>
    <property type="match status" value="1"/>
</dbReference>
<dbReference type="Proteomes" id="UP000032633">
    <property type="component" value="Chromosome"/>
</dbReference>
<dbReference type="SUPFAM" id="SSF51679">
    <property type="entry name" value="Bacterial luciferase-like"/>
    <property type="match status" value="1"/>
</dbReference>
<dbReference type="AlphaFoldDB" id="A0A0D5NPC4"/>
<proteinExistence type="predicted"/>
<dbReference type="Pfam" id="PF00296">
    <property type="entry name" value="Bac_luciferase"/>
    <property type="match status" value="1"/>
</dbReference>
<dbReference type="InterPro" id="IPR011251">
    <property type="entry name" value="Luciferase-like_dom"/>
</dbReference>
<dbReference type="PANTHER" id="PTHR30137:SF19">
    <property type="entry name" value="LUCIFERASE-LIKE MONOOXYGENASE"/>
    <property type="match status" value="1"/>
</dbReference>
<accession>A0A0D5NPC4</accession>
<dbReference type="NCBIfam" id="TIGR03558">
    <property type="entry name" value="oxido_grp_1"/>
    <property type="match status" value="1"/>
</dbReference>
<feature type="domain" description="Luciferase-like" evidence="2">
    <location>
        <begin position="7"/>
        <end position="302"/>
    </location>
</feature>
<dbReference type="GO" id="GO:0005829">
    <property type="term" value="C:cytosol"/>
    <property type="evidence" value="ECO:0007669"/>
    <property type="project" value="TreeGrafter"/>
</dbReference>
<dbReference type="Gene3D" id="3.20.20.30">
    <property type="entry name" value="Luciferase-like domain"/>
    <property type="match status" value="1"/>
</dbReference>
<dbReference type="InterPro" id="IPR050766">
    <property type="entry name" value="Bact_Lucif_Oxidored"/>
</dbReference>
<dbReference type="FunFam" id="3.20.20.30:FF:000002">
    <property type="entry name" value="LLM class flavin-dependent oxidoreductase"/>
    <property type="match status" value="1"/>
</dbReference>
<dbReference type="KEGG" id="pbj:VN24_23865"/>
<keyword evidence="4" id="KW-1185">Reference proteome</keyword>